<keyword evidence="1" id="KW-0812">Transmembrane</keyword>
<name>A0A7C8HZL8_9PLEO</name>
<comment type="caution">
    <text evidence="2">The sequence shown here is derived from an EMBL/GenBank/DDBJ whole genome shotgun (WGS) entry which is preliminary data.</text>
</comment>
<sequence>MGVGVVAEADMFDITALEGFQGVTKAELLALIDLACDPVQPLVQGSTEHSQAITGLGYAETLSPQRLQEIYWARKPMFSVLMQISASGAASIGGKPQESGTFDQVVLVKAAKSSTDAINIILAALISIWNIFFGWYGDQILVQDRV</sequence>
<evidence type="ECO:0000256" key="1">
    <source>
        <dbReference type="SAM" id="Phobius"/>
    </source>
</evidence>
<feature type="transmembrane region" description="Helical" evidence="1">
    <location>
        <begin position="117"/>
        <end position="136"/>
    </location>
</feature>
<keyword evidence="1" id="KW-0472">Membrane</keyword>
<organism evidence="2 3">
    <name type="scientific">Massariosphaeria phaeospora</name>
    <dbReference type="NCBI Taxonomy" id="100035"/>
    <lineage>
        <taxon>Eukaryota</taxon>
        <taxon>Fungi</taxon>
        <taxon>Dikarya</taxon>
        <taxon>Ascomycota</taxon>
        <taxon>Pezizomycotina</taxon>
        <taxon>Dothideomycetes</taxon>
        <taxon>Pleosporomycetidae</taxon>
        <taxon>Pleosporales</taxon>
        <taxon>Pleosporales incertae sedis</taxon>
        <taxon>Massariosphaeria</taxon>
    </lineage>
</organism>
<dbReference type="EMBL" id="JAADJZ010000028">
    <property type="protein sequence ID" value="KAF2866409.1"/>
    <property type="molecule type" value="Genomic_DNA"/>
</dbReference>
<keyword evidence="1" id="KW-1133">Transmembrane helix</keyword>
<evidence type="ECO:0000313" key="3">
    <source>
        <dbReference type="Proteomes" id="UP000481861"/>
    </source>
</evidence>
<evidence type="ECO:0000313" key="2">
    <source>
        <dbReference type="EMBL" id="KAF2866409.1"/>
    </source>
</evidence>
<dbReference type="Proteomes" id="UP000481861">
    <property type="component" value="Unassembled WGS sequence"/>
</dbReference>
<protein>
    <submittedName>
        <fullName evidence="2">Uncharacterized protein</fullName>
    </submittedName>
</protein>
<keyword evidence="3" id="KW-1185">Reference proteome</keyword>
<reference evidence="2 3" key="1">
    <citation type="submission" date="2020-01" db="EMBL/GenBank/DDBJ databases">
        <authorList>
            <consortium name="DOE Joint Genome Institute"/>
            <person name="Haridas S."/>
            <person name="Albert R."/>
            <person name="Binder M."/>
            <person name="Bloem J."/>
            <person name="Labutti K."/>
            <person name="Salamov A."/>
            <person name="Andreopoulos B."/>
            <person name="Baker S.E."/>
            <person name="Barry K."/>
            <person name="Bills G."/>
            <person name="Bluhm B.H."/>
            <person name="Cannon C."/>
            <person name="Castanera R."/>
            <person name="Culley D.E."/>
            <person name="Daum C."/>
            <person name="Ezra D."/>
            <person name="Gonzalez J.B."/>
            <person name="Henrissat B."/>
            <person name="Kuo A."/>
            <person name="Liang C."/>
            <person name="Lipzen A."/>
            <person name="Lutzoni F."/>
            <person name="Magnuson J."/>
            <person name="Mondo S."/>
            <person name="Nolan M."/>
            <person name="Ohm R."/>
            <person name="Pangilinan J."/>
            <person name="Park H.-J.H."/>
            <person name="Ramirez L."/>
            <person name="Alfaro M."/>
            <person name="Sun H."/>
            <person name="Tritt A."/>
            <person name="Yoshinaga Y."/>
            <person name="Zwiers L.-H.L."/>
            <person name="Turgeon B.G."/>
            <person name="Goodwin S.B."/>
            <person name="Spatafora J.W."/>
            <person name="Crous P.W."/>
            <person name="Grigoriev I.V."/>
        </authorList>
    </citation>
    <scope>NUCLEOTIDE SEQUENCE [LARGE SCALE GENOMIC DNA]</scope>
    <source>
        <strain evidence="2 3">CBS 611.86</strain>
    </source>
</reference>
<gene>
    <name evidence="2" type="ORF">BDV95DRAFT_599027</name>
</gene>
<proteinExistence type="predicted"/>
<accession>A0A7C8HZL8</accession>
<dbReference type="AlphaFoldDB" id="A0A7C8HZL8"/>